<dbReference type="PROSITE" id="PS51257">
    <property type="entry name" value="PROKAR_LIPOPROTEIN"/>
    <property type="match status" value="1"/>
</dbReference>
<dbReference type="OrthoDB" id="5703702at2"/>
<comment type="caution">
    <text evidence="2">The sequence shown here is derived from an EMBL/GenBank/DDBJ whole genome shotgun (WGS) entry which is preliminary data.</text>
</comment>
<keyword evidence="1" id="KW-0732">Signal</keyword>
<feature type="chain" id="PRO_5020226885" description="Lipoprotein" evidence="1">
    <location>
        <begin position="24"/>
        <end position="184"/>
    </location>
</feature>
<evidence type="ECO:0000256" key="1">
    <source>
        <dbReference type="SAM" id="SignalP"/>
    </source>
</evidence>
<protein>
    <recommendedName>
        <fullName evidence="4">Lipoprotein</fullName>
    </recommendedName>
</protein>
<dbReference type="RefSeq" id="WP_134082239.1">
    <property type="nucleotide sequence ID" value="NZ_SOQX01000002.1"/>
</dbReference>
<proteinExistence type="predicted"/>
<dbReference type="AlphaFoldDB" id="A0A4R8IRI5"/>
<sequence length="184" mass="19691">MKKILFIMAMLPLLGACQTGTQANGGISEAPLPENPSMNVTIREFIPFKKDARISPNIKAECIINEQLSNFIRTYGSENNIAVNRVDSINTAGEGHVLSVEIVDAVSRGNPFLGHRKFTEVSGTLYENGKEVASFTAARFSGGGAFGGFKGSCSVLGRTVKALGKDIAFWLEDPIDGQHLGDSV</sequence>
<evidence type="ECO:0000313" key="2">
    <source>
        <dbReference type="EMBL" id="TDY02954.1"/>
    </source>
</evidence>
<reference evidence="2 3" key="1">
    <citation type="submission" date="2019-03" db="EMBL/GenBank/DDBJ databases">
        <title>Genomic Encyclopedia of Type Strains, Phase IV (KMG-IV): sequencing the most valuable type-strain genomes for metagenomic binning, comparative biology and taxonomic classification.</title>
        <authorList>
            <person name="Goeker M."/>
        </authorList>
    </citation>
    <scope>NUCLEOTIDE SEQUENCE [LARGE SCALE GENOMIC DNA]</scope>
    <source>
        <strain evidence="2 3">DSM 16326</strain>
    </source>
</reference>
<organism evidence="2 3">
    <name type="scientific">Thiohalophilus thiocyanatoxydans</name>
    <dbReference type="NCBI Taxonomy" id="381308"/>
    <lineage>
        <taxon>Bacteria</taxon>
        <taxon>Pseudomonadati</taxon>
        <taxon>Pseudomonadota</taxon>
        <taxon>Gammaproteobacteria</taxon>
        <taxon>Thiohalomonadales</taxon>
        <taxon>Thiohalophilaceae</taxon>
        <taxon>Thiohalophilus</taxon>
    </lineage>
</organism>
<keyword evidence="3" id="KW-1185">Reference proteome</keyword>
<feature type="signal peptide" evidence="1">
    <location>
        <begin position="1"/>
        <end position="23"/>
    </location>
</feature>
<evidence type="ECO:0000313" key="3">
    <source>
        <dbReference type="Proteomes" id="UP000294914"/>
    </source>
</evidence>
<gene>
    <name evidence="2" type="ORF">EDC23_1338</name>
</gene>
<dbReference type="Proteomes" id="UP000294914">
    <property type="component" value="Unassembled WGS sequence"/>
</dbReference>
<name>A0A4R8IRI5_9GAMM</name>
<evidence type="ECO:0008006" key="4">
    <source>
        <dbReference type="Google" id="ProtNLM"/>
    </source>
</evidence>
<accession>A0A4R8IRI5</accession>
<dbReference type="EMBL" id="SOQX01000002">
    <property type="protein sequence ID" value="TDY02954.1"/>
    <property type="molecule type" value="Genomic_DNA"/>
</dbReference>